<evidence type="ECO:0000313" key="2">
    <source>
        <dbReference type="EMBL" id="MYR34364.1"/>
    </source>
</evidence>
<protein>
    <submittedName>
        <fullName evidence="2">Type I-E CRISPR-associated protein Cse2/CasB</fullName>
    </submittedName>
</protein>
<evidence type="ECO:0000256" key="1">
    <source>
        <dbReference type="SAM" id="MobiDB-lite"/>
    </source>
</evidence>
<gene>
    <name evidence="2" type="primary">casB</name>
    <name evidence="2" type="ORF">GTW20_19475</name>
</gene>
<reference evidence="2 3" key="1">
    <citation type="journal article" date="2019" name="Nat. Commun.">
        <title>The antimicrobial potential of Streptomyces from insect microbiomes.</title>
        <authorList>
            <person name="Chevrette M.G."/>
            <person name="Carlson C.M."/>
            <person name="Ortega H.E."/>
            <person name="Thomas C."/>
            <person name="Ananiev G.E."/>
            <person name="Barns K.J."/>
            <person name="Book A.J."/>
            <person name="Cagnazzo J."/>
            <person name="Carlos C."/>
            <person name="Flanigan W."/>
            <person name="Grubbs K.J."/>
            <person name="Horn H.A."/>
            <person name="Hoffmann F.M."/>
            <person name="Klassen J.L."/>
            <person name="Knack J.J."/>
            <person name="Lewin G.R."/>
            <person name="McDonald B.R."/>
            <person name="Muller L."/>
            <person name="Melo W.G.P."/>
            <person name="Pinto-Tomas A.A."/>
            <person name="Schmitz A."/>
            <person name="Wendt-Pienkowski E."/>
            <person name="Wildman S."/>
            <person name="Zhao M."/>
            <person name="Zhang F."/>
            <person name="Bugni T.S."/>
            <person name="Andes D.R."/>
            <person name="Pupo M.T."/>
            <person name="Currie C.R."/>
        </authorList>
    </citation>
    <scope>NUCLEOTIDE SEQUENCE [LARGE SCALE GENOMIC DNA]</scope>
    <source>
        <strain evidence="2 3">SID5840</strain>
    </source>
</reference>
<organism evidence="2 3">
    <name type="scientific">Nocardiopsis alba</name>
    <dbReference type="NCBI Taxonomy" id="53437"/>
    <lineage>
        <taxon>Bacteria</taxon>
        <taxon>Bacillati</taxon>
        <taxon>Actinomycetota</taxon>
        <taxon>Actinomycetes</taxon>
        <taxon>Streptosporangiales</taxon>
        <taxon>Nocardiopsidaceae</taxon>
        <taxon>Nocardiopsis</taxon>
    </lineage>
</organism>
<dbReference type="AlphaFoldDB" id="A0A7K2IX20"/>
<accession>A0A7K2IX20</accession>
<dbReference type="EMBL" id="WWHY01000001">
    <property type="protein sequence ID" value="MYR34364.1"/>
    <property type="molecule type" value="Genomic_DNA"/>
</dbReference>
<name>A0A7K2IX20_9ACTN</name>
<sequence>MTTETTSTGPPRPFEPSAPENRRLARLLSGLWDGRDMAHGTPATLSRWRKGVGRDHEESPFLSMEVAEVLQDRPDARGEVQAAVFHALTLYAVHQQSVATTMHNGDNDLRPRGTSIGHAMRDLCVRRAPEGMSDPWKHNDNKGVVRLMESATTSHSVPELVGHLRHVVSLLRKESIPLDYVRLARDIHTWSRHWRGKAANQWAMDFYTPVNTRNDNPDTTGEEH</sequence>
<dbReference type="Pfam" id="PF09485">
    <property type="entry name" value="CRISPR_Cse2"/>
    <property type="match status" value="1"/>
</dbReference>
<dbReference type="Proteomes" id="UP000467124">
    <property type="component" value="Unassembled WGS sequence"/>
</dbReference>
<comment type="caution">
    <text evidence="2">The sequence shown here is derived from an EMBL/GenBank/DDBJ whole genome shotgun (WGS) entry which is preliminary data.</text>
</comment>
<evidence type="ECO:0000313" key="3">
    <source>
        <dbReference type="Proteomes" id="UP000467124"/>
    </source>
</evidence>
<dbReference type="RefSeq" id="WP_161111517.1">
    <property type="nucleotide sequence ID" value="NZ_WWHY01000001.1"/>
</dbReference>
<dbReference type="InterPro" id="IPR038287">
    <property type="entry name" value="Cse2_sf"/>
</dbReference>
<feature type="region of interest" description="Disordered" evidence="1">
    <location>
        <begin position="1"/>
        <end position="21"/>
    </location>
</feature>
<dbReference type="CDD" id="cd09731">
    <property type="entry name" value="Cse2_I-E"/>
    <property type="match status" value="1"/>
</dbReference>
<dbReference type="NCBIfam" id="TIGR02548">
    <property type="entry name" value="casB_cse2"/>
    <property type="match status" value="1"/>
</dbReference>
<dbReference type="Gene3D" id="1.10.520.40">
    <property type="entry name" value="CRISPR-associated protein Cse2"/>
    <property type="match status" value="1"/>
</dbReference>
<proteinExistence type="predicted"/>
<dbReference type="InterPro" id="IPR013382">
    <property type="entry name" value="CRISPR-assoc_prot_Cse2"/>
</dbReference>